<evidence type="ECO:0000313" key="3">
    <source>
        <dbReference type="Proteomes" id="UP000299102"/>
    </source>
</evidence>
<proteinExistence type="predicted"/>
<comment type="caution">
    <text evidence="2">The sequence shown here is derived from an EMBL/GenBank/DDBJ whole genome shotgun (WGS) entry which is preliminary data.</text>
</comment>
<dbReference type="EMBL" id="BGZK01000029">
    <property type="protein sequence ID" value="GBP08122.1"/>
    <property type="molecule type" value="Genomic_DNA"/>
</dbReference>
<sequence>MNSILSNLGFDSPENRSSPPPADTCGPKVIINALLASWMGRIHVLERERANRRQWLTSALTRSLDDKQQRKLLLCVCTLPFVTRALDVELRFVTRIPNGDCTNCALTVTTKQA</sequence>
<feature type="region of interest" description="Disordered" evidence="1">
    <location>
        <begin position="1"/>
        <end position="24"/>
    </location>
</feature>
<keyword evidence="3" id="KW-1185">Reference proteome</keyword>
<evidence type="ECO:0000313" key="2">
    <source>
        <dbReference type="EMBL" id="GBP08122.1"/>
    </source>
</evidence>
<organism evidence="2 3">
    <name type="scientific">Eumeta variegata</name>
    <name type="common">Bagworm moth</name>
    <name type="synonym">Eumeta japonica</name>
    <dbReference type="NCBI Taxonomy" id="151549"/>
    <lineage>
        <taxon>Eukaryota</taxon>
        <taxon>Metazoa</taxon>
        <taxon>Ecdysozoa</taxon>
        <taxon>Arthropoda</taxon>
        <taxon>Hexapoda</taxon>
        <taxon>Insecta</taxon>
        <taxon>Pterygota</taxon>
        <taxon>Neoptera</taxon>
        <taxon>Endopterygota</taxon>
        <taxon>Lepidoptera</taxon>
        <taxon>Glossata</taxon>
        <taxon>Ditrysia</taxon>
        <taxon>Tineoidea</taxon>
        <taxon>Psychidae</taxon>
        <taxon>Oiketicinae</taxon>
        <taxon>Eumeta</taxon>
    </lineage>
</organism>
<name>A0A4C1T0V9_EUMVA</name>
<gene>
    <name evidence="2" type="ORF">EVAR_2916_1</name>
</gene>
<dbReference type="AlphaFoldDB" id="A0A4C1T0V9"/>
<accession>A0A4C1T0V9</accession>
<protein>
    <submittedName>
        <fullName evidence="2">Uncharacterized protein</fullName>
    </submittedName>
</protein>
<evidence type="ECO:0000256" key="1">
    <source>
        <dbReference type="SAM" id="MobiDB-lite"/>
    </source>
</evidence>
<reference evidence="2 3" key="1">
    <citation type="journal article" date="2019" name="Commun. Biol.">
        <title>The bagworm genome reveals a unique fibroin gene that provides high tensile strength.</title>
        <authorList>
            <person name="Kono N."/>
            <person name="Nakamura H."/>
            <person name="Ohtoshi R."/>
            <person name="Tomita M."/>
            <person name="Numata K."/>
            <person name="Arakawa K."/>
        </authorList>
    </citation>
    <scope>NUCLEOTIDE SEQUENCE [LARGE SCALE GENOMIC DNA]</scope>
</reference>
<dbReference type="Proteomes" id="UP000299102">
    <property type="component" value="Unassembled WGS sequence"/>
</dbReference>